<sequence>MKIVQRADIAALAMQLRSQGQKIVLTNGCFDILHVGHVRYLNAARELGDCLIVGLNSDASVRQLKGPTRPVNDEADRAEVLAGLAAVDYVVVFSEETAESLVAEVQPAIYAKGGDYSVDRLPEAKIVAAHGGQTILLPEVAGRSTTNMIHKMASV</sequence>
<evidence type="ECO:0000256" key="3">
    <source>
        <dbReference type="ARBA" id="ARBA00022695"/>
    </source>
</evidence>
<dbReference type="OrthoDB" id="9802794at2"/>
<dbReference type="InterPro" id="IPR014729">
    <property type="entry name" value="Rossmann-like_a/b/a_fold"/>
</dbReference>
<dbReference type="InterPro" id="IPR050385">
    <property type="entry name" value="Archaeal_FAD_synthase"/>
</dbReference>
<protein>
    <recommendedName>
        <fullName evidence="1">D-glycero-beta-D-manno-heptose 1-phosphate adenylyltransferase</fullName>
        <ecNumber evidence="1">2.7.7.70</ecNumber>
    </recommendedName>
</protein>
<dbReference type="PANTHER" id="PTHR43793:SF2">
    <property type="entry name" value="BIFUNCTIONAL PROTEIN HLDE"/>
    <property type="match status" value="1"/>
</dbReference>
<dbReference type="AlphaFoldDB" id="A0A154BX59"/>
<dbReference type="EMBL" id="LSGP01000001">
    <property type="protein sequence ID" value="KYZ78058.1"/>
    <property type="molecule type" value="Genomic_DNA"/>
</dbReference>
<keyword evidence="3" id="KW-0548">Nucleotidyltransferase</keyword>
<evidence type="ECO:0000256" key="6">
    <source>
        <dbReference type="ARBA" id="ARBA00023277"/>
    </source>
</evidence>
<evidence type="ECO:0000256" key="4">
    <source>
        <dbReference type="ARBA" id="ARBA00022741"/>
    </source>
</evidence>
<dbReference type="GO" id="GO:0016779">
    <property type="term" value="F:nucleotidyltransferase activity"/>
    <property type="evidence" value="ECO:0007669"/>
    <property type="project" value="UniProtKB-KW"/>
</dbReference>
<dbReference type="Proteomes" id="UP000076268">
    <property type="component" value="Unassembled WGS sequence"/>
</dbReference>
<dbReference type="GO" id="GO:0016773">
    <property type="term" value="F:phosphotransferase activity, alcohol group as acceptor"/>
    <property type="evidence" value="ECO:0007669"/>
    <property type="project" value="InterPro"/>
</dbReference>
<comment type="caution">
    <text evidence="9">The sequence shown here is derived from an EMBL/GenBank/DDBJ whole genome shotgun (WGS) entry which is preliminary data.</text>
</comment>
<dbReference type="SUPFAM" id="SSF52374">
    <property type="entry name" value="Nucleotidylyl transferase"/>
    <property type="match status" value="1"/>
</dbReference>
<proteinExistence type="predicted"/>
<dbReference type="InterPro" id="IPR011914">
    <property type="entry name" value="RfaE_dom_II"/>
</dbReference>
<dbReference type="Gene3D" id="3.40.50.620">
    <property type="entry name" value="HUPs"/>
    <property type="match status" value="1"/>
</dbReference>
<keyword evidence="5" id="KW-0067">ATP-binding</keyword>
<evidence type="ECO:0000256" key="7">
    <source>
        <dbReference type="ARBA" id="ARBA00047428"/>
    </source>
</evidence>
<evidence type="ECO:0000256" key="5">
    <source>
        <dbReference type="ARBA" id="ARBA00022840"/>
    </source>
</evidence>
<dbReference type="STRING" id="1794912.AXX12_00485"/>
<dbReference type="GO" id="GO:0005975">
    <property type="term" value="P:carbohydrate metabolic process"/>
    <property type="evidence" value="ECO:0007669"/>
    <property type="project" value="InterPro"/>
</dbReference>
<dbReference type="Pfam" id="PF01467">
    <property type="entry name" value="CTP_transf_like"/>
    <property type="match status" value="1"/>
</dbReference>
<dbReference type="RefSeq" id="WP_066236688.1">
    <property type="nucleotide sequence ID" value="NZ_LSGP01000001.1"/>
</dbReference>
<dbReference type="EC" id="2.7.7.70" evidence="1"/>
<dbReference type="PANTHER" id="PTHR43793">
    <property type="entry name" value="FAD SYNTHASE"/>
    <property type="match status" value="1"/>
</dbReference>
<keyword evidence="4" id="KW-0547">Nucleotide-binding</keyword>
<dbReference type="NCBIfam" id="TIGR00125">
    <property type="entry name" value="cyt_tran_rel"/>
    <property type="match status" value="1"/>
</dbReference>
<dbReference type="InterPro" id="IPR004821">
    <property type="entry name" value="Cyt_trans-like"/>
</dbReference>
<evidence type="ECO:0000313" key="10">
    <source>
        <dbReference type="Proteomes" id="UP000076268"/>
    </source>
</evidence>
<dbReference type="GO" id="GO:0005524">
    <property type="term" value="F:ATP binding"/>
    <property type="evidence" value="ECO:0007669"/>
    <property type="project" value="UniProtKB-KW"/>
</dbReference>
<evidence type="ECO:0000313" key="9">
    <source>
        <dbReference type="EMBL" id="KYZ78058.1"/>
    </source>
</evidence>
<evidence type="ECO:0000256" key="2">
    <source>
        <dbReference type="ARBA" id="ARBA00022679"/>
    </source>
</evidence>
<comment type="catalytic activity">
    <reaction evidence="7">
        <text>D-glycero-beta-D-manno-heptose 1-phosphate + ATP + H(+) = ADP-D-glycero-beta-D-manno-heptose + diphosphate</text>
        <dbReference type="Rhea" id="RHEA:27465"/>
        <dbReference type="ChEBI" id="CHEBI:15378"/>
        <dbReference type="ChEBI" id="CHEBI:30616"/>
        <dbReference type="ChEBI" id="CHEBI:33019"/>
        <dbReference type="ChEBI" id="CHEBI:59967"/>
        <dbReference type="ChEBI" id="CHEBI:61593"/>
        <dbReference type="EC" id="2.7.7.70"/>
    </reaction>
</comment>
<evidence type="ECO:0000259" key="8">
    <source>
        <dbReference type="Pfam" id="PF01467"/>
    </source>
</evidence>
<keyword evidence="10" id="KW-1185">Reference proteome</keyword>
<reference evidence="9 10" key="1">
    <citation type="submission" date="2016-02" db="EMBL/GenBank/DDBJ databases">
        <title>Anaerosporomusa subterraneum gen. nov., sp. nov., a spore-forming obligate anaerobe isolated from saprolite.</title>
        <authorList>
            <person name="Choi J.K."/>
            <person name="Shah M."/>
            <person name="Yee N."/>
        </authorList>
    </citation>
    <scope>NUCLEOTIDE SEQUENCE [LARGE SCALE GENOMIC DNA]</scope>
    <source>
        <strain evidence="9 10">RU4</strain>
    </source>
</reference>
<feature type="domain" description="Cytidyltransferase-like" evidence="8">
    <location>
        <begin position="25"/>
        <end position="119"/>
    </location>
</feature>
<gene>
    <name evidence="9" type="ORF">AXX12_00485</name>
</gene>
<accession>A0A154BX59</accession>
<keyword evidence="2" id="KW-0808">Transferase</keyword>
<keyword evidence="6" id="KW-0119">Carbohydrate metabolism</keyword>
<evidence type="ECO:0000256" key="1">
    <source>
        <dbReference type="ARBA" id="ARBA00012519"/>
    </source>
</evidence>
<dbReference type="NCBIfam" id="TIGR02199">
    <property type="entry name" value="rfaE_dom_II"/>
    <property type="match status" value="1"/>
</dbReference>
<name>A0A154BX59_ANASB</name>
<organism evidence="9 10">
    <name type="scientific">Anaerosporomusa subterranea</name>
    <dbReference type="NCBI Taxonomy" id="1794912"/>
    <lineage>
        <taxon>Bacteria</taxon>
        <taxon>Bacillati</taxon>
        <taxon>Bacillota</taxon>
        <taxon>Negativicutes</taxon>
        <taxon>Acetonemataceae</taxon>
        <taxon>Anaerosporomusa</taxon>
    </lineage>
</organism>